<evidence type="ECO:0000256" key="5">
    <source>
        <dbReference type="ARBA" id="ARBA00022989"/>
    </source>
</evidence>
<feature type="transmembrane region" description="Helical" evidence="7">
    <location>
        <begin position="35"/>
        <end position="59"/>
    </location>
</feature>
<dbReference type="PROSITE" id="PS50850">
    <property type="entry name" value="MFS"/>
    <property type="match status" value="1"/>
</dbReference>
<evidence type="ECO:0000256" key="3">
    <source>
        <dbReference type="ARBA" id="ARBA00022475"/>
    </source>
</evidence>
<feature type="domain" description="Major facilitator superfamily (MFS) profile" evidence="8">
    <location>
        <begin position="27"/>
        <end position="417"/>
    </location>
</feature>
<dbReference type="InterPro" id="IPR036259">
    <property type="entry name" value="MFS_trans_sf"/>
</dbReference>
<dbReference type="InterPro" id="IPR010290">
    <property type="entry name" value="TM_effector"/>
</dbReference>
<feature type="transmembrane region" description="Helical" evidence="7">
    <location>
        <begin position="276"/>
        <end position="296"/>
    </location>
</feature>
<sequence length="450" mass="47145">MTPVGPDRIGNAAATVAPRTSGRSWRALRHRNYRLYFWGQSVSLLGSWTQQVALGWLVYRLTDSAALLGTVAFLAQAPQLVVAPFAGIVIDRVERKRLMLLVQLMMLIQASFLAVSTFSGAISPLQILIASALLGVLNSFDAPLRHALAAPLIADPDDLPNAIALNSLIFNTARFIGPPVAGAVLAMTSEAACFALNAVSFLAVVAALLCIRIPHHQAVAVPFGAAMREGAQFVRSKLPVRKLLMQVALLNFLAASYVPLMPVFARDVFHGGPDTLGMLLGSAGAGALCASLHLVMRRSVRGLTGVIAGGNLLAALALIGFALSDTLWLGAGMLFLLGFGIITGNASSNTVLQTILPDVLRGRVLALYTAANLGAAAVGSLLAGIVADHAGAETTEVAAGLTLLLASLHFRLKLEFLRMHLRPIYAALGIRHPGVPGGNAGAATRKSCNR</sequence>
<dbReference type="SUPFAM" id="SSF103473">
    <property type="entry name" value="MFS general substrate transporter"/>
    <property type="match status" value="1"/>
</dbReference>
<name>A0ABX1MXN0_9RHOO</name>
<evidence type="ECO:0000256" key="2">
    <source>
        <dbReference type="ARBA" id="ARBA00022448"/>
    </source>
</evidence>
<keyword evidence="6 7" id="KW-0472">Membrane</keyword>
<comment type="caution">
    <text evidence="9">The sequence shown here is derived from an EMBL/GenBank/DDBJ whole genome shotgun (WGS) entry which is preliminary data.</text>
</comment>
<dbReference type="PANTHER" id="PTHR23513:SF11">
    <property type="entry name" value="STAPHYLOFERRIN A TRANSPORTER"/>
    <property type="match status" value="1"/>
</dbReference>
<evidence type="ECO:0000313" key="10">
    <source>
        <dbReference type="Proteomes" id="UP000652074"/>
    </source>
</evidence>
<evidence type="ECO:0000259" key="8">
    <source>
        <dbReference type="PROSITE" id="PS50850"/>
    </source>
</evidence>
<dbReference type="InterPro" id="IPR020846">
    <property type="entry name" value="MFS_dom"/>
</dbReference>
<feature type="transmembrane region" description="Helical" evidence="7">
    <location>
        <begin position="364"/>
        <end position="385"/>
    </location>
</feature>
<proteinExistence type="predicted"/>
<keyword evidence="5 7" id="KW-1133">Transmembrane helix</keyword>
<feature type="transmembrane region" description="Helical" evidence="7">
    <location>
        <begin position="121"/>
        <end position="140"/>
    </location>
</feature>
<dbReference type="EMBL" id="WTVR01000054">
    <property type="protein sequence ID" value="NMF90854.1"/>
    <property type="molecule type" value="Genomic_DNA"/>
</dbReference>
<protein>
    <submittedName>
        <fullName evidence="9">MFS transporter</fullName>
    </submittedName>
</protein>
<comment type="subcellular location">
    <subcellularLocation>
        <location evidence="1">Cell membrane</location>
        <topology evidence="1">Multi-pass membrane protein</topology>
    </subcellularLocation>
</comment>
<feature type="transmembrane region" description="Helical" evidence="7">
    <location>
        <begin position="65"/>
        <end position="86"/>
    </location>
</feature>
<evidence type="ECO:0000256" key="1">
    <source>
        <dbReference type="ARBA" id="ARBA00004651"/>
    </source>
</evidence>
<evidence type="ECO:0000313" key="9">
    <source>
        <dbReference type="EMBL" id="NMF90854.1"/>
    </source>
</evidence>
<dbReference type="Proteomes" id="UP000652074">
    <property type="component" value="Unassembled WGS sequence"/>
</dbReference>
<keyword evidence="10" id="KW-1185">Reference proteome</keyword>
<keyword evidence="3" id="KW-1003">Cell membrane</keyword>
<evidence type="ECO:0000256" key="4">
    <source>
        <dbReference type="ARBA" id="ARBA00022692"/>
    </source>
</evidence>
<evidence type="ECO:0000256" key="6">
    <source>
        <dbReference type="ARBA" id="ARBA00023136"/>
    </source>
</evidence>
<feature type="transmembrane region" description="Helical" evidence="7">
    <location>
        <begin position="243"/>
        <end position="264"/>
    </location>
</feature>
<accession>A0ABX1MXN0</accession>
<dbReference type="CDD" id="cd06173">
    <property type="entry name" value="MFS_MefA_like"/>
    <property type="match status" value="1"/>
</dbReference>
<keyword evidence="2" id="KW-0813">Transport</keyword>
<feature type="transmembrane region" description="Helical" evidence="7">
    <location>
        <begin position="397"/>
        <end position="414"/>
    </location>
</feature>
<dbReference type="RefSeq" id="WP_210147982.1">
    <property type="nucleotide sequence ID" value="NZ_CP059560.1"/>
</dbReference>
<organism evidence="9 10">
    <name type="scientific">Aromatoleum petrolei</name>
    <dbReference type="NCBI Taxonomy" id="76116"/>
    <lineage>
        <taxon>Bacteria</taxon>
        <taxon>Pseudomonadati</taxon>
        <taxon>Pseudomonadota</taxon>
        <taxon>Betaproteobacteria</taxon>
        <taxon>Rhodocyclales</taxon>
        <taxon>Rhodocyclaceae</taxon>
        <taxon>Aromatoleum</taxon>
    </lineage>
</organism>
<keyword evidence="4 7" id="KW-0812">Transmembrane</keyword>
<evidence type="ECO:0000256" key="7">
    <source>
        <dbReference type="SAM" id="Phobius"/>
    </source>
</evidence>
<feature type="transmembrane region" description="Helical" evidence="7">
    <location>
        <begin position="329"/>
        <end position="352"/>
    </location>
</feature>
<feature type="transmembrane region" description="Helical" evidence="7">
    <location>
        <begin position="303"/>
        <end position="323"/>
    </location>
</feature>
<dbReference type="Pfam" id="PF05977">
    <property type="entry name" value="MFS_3"/>
    <property type="match status" value="1"/>
</dbReference>
<gene>
    <name evidence="9" type="ORF">GPA26_20515</name>
</gene>
<dbReference type="Gene3D" id="1.20.1250.20">
    <property type="entry name" value="MFS general substrate transporter like domains"/>
    <property type="match status" value="1"/>
</dbReference>
<reference evidence="9 10" key="1">
    <citation type="submission" date="2019-12" db="EMBL/GenBank/DDBJ databases">
        <title>Comparative genomics gives insights into the taxonomy of the Azoarcus-Aromatoleum group and reveals separate origins of nif in the plant-associated Azoarcus and non-plant-associated Aromatoleum sub-groups.</title>
        <authorList>
            <person name="Lafos M."/>
            <person name="Maluk M."/>
            <person name="Batista M."/>
            <person name="Junghare M."/>
            <person name="Carmona M."/>
            <person name="Faoro H."/>
            <person name="Cruz L.M."/>
            <person name="Battistoni F."/>
            <person name="De Souza E."/>
            <person name="Pedrosa F."/>
            <person name="Chen W.-M."/>
            <person name="Poole P.S."/>
            <person name="Dixon R.A."/>
            <person name="James E.K."/>
        </authorList>
    </citation>
    <scope>NUCLEOTIDE SEQUENCE [LARGE SCALE GENOMIC DNA]</scope>
    <source>
        <strain evidence="9 10">ToN1</strain>
    </source>
</reference>
<dbReference type="PANTHER" id="PTHR23513">
    <property type="entry name" value="INTEGRAL MEMBRANE EFFLUX PROTEIN-RELATED"/>
    <property type="match status" value="1"/>
</dbReference>